<dbReference type="Proteomes" id="UP000305410">
    <property type="component" value="Chromosome Linear"/>
</dbReference>
<name>A0AAF0KAT8_AGRTU</name>
<reference evidence="1" key="1">
    <citation type="submission" date="2019-04" db="EMBL/GenBank/DDBJ databases">
        <authorList>
            <person name="Chiang H.-Y."/>
            <person name="Huang Y.-Y."/>
            <person name="Chou L."/>
            <person name="Lai E.-M."/>
            <person name="Kuo C.-H."/>
        </authorList>
    </citation>
    <scope>NUCLEOTIDE SEQUENCE</scope>
    <source>
        <strain evidence="1">CFBP5506</strain>
    </source>
</reference>
<dbReference type="AlphaFoldDB" id="A0AAF0KAT8"/>
<accession>A0AAF0KAT8</accession>
<protein>
    <submittedName>
        <fullName evidence="1">Uncharacterized protein</fullName>
    </submittedName>
</protein>
<gene>
    <name evidence="1" type="ORF">CFBP5506_17340</name>
</gene>
<reference evidence="1" key="2">
    <citation type="submission" date="2023-04" db="EMBL/GenBank/DDBJ databases">
        <title>Complete genome sequence of Agrobacterium salinitolerans CFBP5506.</title>
        <authorList>
            <person name="Yen H.-C."/>
            <person name="Yan X.-H."/>
            <person name="Lai E.-M."/>
            <person name="Kuo C.-H."/>
        </authorList>
    </citation>
    <scope>NUCLEOTIDE SEQUENCE</scope>
    <source>
        <strain evidence="1">CFBP5506</strain>
    </source>
</reference>
<dbReference type="RefSeq" id="WP_080794670.1">
    <property type="nucleotide sequence ID" value="NZ_CP122963.1"/>
</dbReference>
<organism evidence="1 2">
    <name type="scientific">Agrobacterium tumefaciens</name>
    <dbReference type="NCBI Taxonomy" id="358"/>
    <lineage>
        <taxon>Bacteria</taxon>
        <taxon>Pseudomonadati</taxon>
        <taxon>Pseudomonadota</taxon>
        <taxon>Alphaproteobacteria</taxon>
        <taxon>Hyphomicrobiales</taxon>
        <taxon>Rhizobiaceae</taxon>
        <taxon>Rhizobium/Agrobacterium group</taxon>
        <taxon>Agrobacterium</taxon>
        <taxon>Agrobacterium tumefaciens complex</taxon>
    </lineage>
</organism>
<evidence type="ECO:0000313" key="2">
    <source>
        <dbReference type="Proteomes" id="UP000305410"/>
    </source>
</evidence>
<dbReference type="EMBL" id="CP122963">
    <property type="protein sequence ID" value="WGM61404.1"/>
    <property type="molecule type" value="Genomic_DNA"/>
</dbReference>
<proteinExistence type="predicted"/>
<evidence type="ECO:0000313" key="1">
    <source>
        <dbReference type="EMBL" id="WGM61404.1"/>
    </source>
</evidence>
<sequence>MALQKFDDRWWSDIVRTEIRLSLKEPRSLCILPPPRTRTKSPRAGLFKRTTTGLVSKARALLGRQPGVVSTDSCTDQADAYLHACLAAPFFCYVSPAICGLPNSITCDEQGAEQNISRPGDDI</sequence>